<dbReference type="PANTHER" id="PTHR47654">
    <property type="entry name" value="ZN(II)2CYS6 TRANSCRIPTION FACTOR (EUROFUNG)-RELATED"/>
    <property type="match status" value="1"/>
</dbReference>
<gene>
    <name evidence="4" type="ORF">B0J11DRAFT_241458</name>
</gene>
<evidence type="ECO:0000313" key="5">
    <source>
        <dbReference type="Proteomes" id="UP000700596"/>
    </source>
</evidence>
<name>A0A9P9CXZ1_9PLEO</name>
<protein>
    <submittedName>
        <fullName evidence="4">Fungal-specific transcription factor domain-containing protein</fullName>
    </submittedName>
</protein>
<proteinExistence type="predicted"/>
<evidence type="ECO:0000256" key="2">
    <source>
        <dbReference type="SAM" id="MobiDB-lite"/>
    </source>
</evidence>
<keyword evidence="1" id="KW-0539">Nucleus</keyword>
<dbReference type="AlphaFoldDB" id="A0A9P9CXZ1"/>
<dbReference type="InterPro" id="IPR053230">
    <property type="entry name" value="Trans_reg_galc"/>
</dbReference>
<dbReference type="GO" id="GO:0008270">
    <property type="term" value="F:zinc ion binding"/>
    <property type="evidence" value="ECO:0007669"/>
    <property type="project" value="InterPro"/>
</dbReference>
<organism evidence="4 5">
    <name type="scientific">Dendryphion nanum</name>
    <dbReference type="NCBI Taxonomy" id="256645"/>
    <lineage>
        <taxon>Eukaryota</taxon>
        <taxon>Fungi</taxon>
        <taxon>Dikarya</taxon>
        <taxon>Ascomycota</taxon>
        <taxon>Pezizomycotina</taxon>
        <taxon>Dothideomycetes</taxon>
        <taxon>Pleosporomycetidae</taxon>
        <taxon>Pleosporales</taxon>
        <taxon>Torulaceae</taxon>
        <taxon>Dendryphion</taxon>
    </lineage>
</organism>
<dbReference type="Pfam" id="PF04082">
    <property type="entry name" value="Fungal_trans"/>
    <property type="match status" value="1"/>
</dbReference>
<reference evidence="4" key="1">
    <citation type="journal article" date="2021" name="Nat. Commun.">
        <title>Genetic determinants of endophytism in the Arabidopsis root mycobiome.</title>
        <authorList>
            <person name="Mesny F."/>
            <person name="Miyauchi S."/>
            <person name="Thiergart T."/>
            <person name="Pickel B."/>
            <person name="Atanasova L."/>
            <person name="Karlsson M."/>
            <person name="Huettel B."/>
            <person name="Barry K.W."/>
            <person name="Haridas S."/>
            <person name="Chen C."/>
            <person name="Bauer D."/>
            <person name="Andreopoulos W."/>
            <person name="Pangilinan J."/>
            <person name="LaButti K."/>
            <person name="Riley R."/>
            <person name="Lipzen A."/>
            <person name="Clum A."/>
            <person name="Drula E."/>
            <person name="Henrissat B."/>
            <person name="Kohler A."/>
            <person name="Grigoriev I.V."/>
            <person name="Martin F.M."/>
            <person name="Hacquard S."/>
        </authorList>
    </citation>
    <scope>NUCLEOTIDE SEQUENCE</scope>
    <source>
        <strain evidence="4">MPI-CAGE-CH-0243</strain>
    </source>
</reference>
<feature type="compositionally biased region" description="Basic and acidic residues" evidence="2">
    <location>
        <begin position="134"/>
        <end position="151"/>
    </location>
</feature>
<feature type="domain" description="Xylanolytic transcriptional activator regulatory" evidence="3">
    <location>
        <begin position="304"/>
        <end position="377"/>
    </location>
</feature>
<dbReference type="OrthoDB" id="424974at2759"/>
<accession>A0A9P9CXZ1</accession>
<dbReference type="EMBL" id="JAGMWT010000035">
    <property type="protein sequence ID" value="KAH7108881.1"/>
    <property type="molecule type" value="Genomic_DNA"/>
</dbReference>
<evidence type="ECO:0000256" key="1">
    <source>
        <dbReference type="ARBA" id="ARBA00023242"/>
    </source>
</evidence>
<dbReference type="InterPro" id="IPR007219">
    <property type="entry name" value="XnlR_reg_dom"/>
</dbReference>
<dbReference type="GO" id="GO:0006351">
    <property type="term" value="P:DNA-templated transcription"/>
    <property type="evidence" value="ECO:0007669"/>
    <property type="project" value="InterPro"/>
</dbReference>
<comment type="caution">
    <text evidence="4">The sequence shown here is derived from an EMBL/GenBank/DDBJ whole genome shotgun (WGS) entry which is preliminary data.</text>
</comment>
<dbReference type="GO" id="GO:0003677">
    <property type="term" value="F:DNA binding"/>
    <property type="evidence" value="ECO:0007669"/>
    <property type="project" value="InterPro"/>
</dbReference>
<feature type="region of interest" description="Disordered" evidence="2">
    <location>
        <begin position="111"/>
        <end position="151"/>
    </location>
</feature>
<evidence type="ECO:0000313" key="4">
    <source>
        <dbReference type="EMBL" id="KAH7108881.1"/>
    </source>
</evidence>
<sequence>MAGRSTEQNQDMIALLEDLKVCVTEQDRRRIDALLAQVVDDVSNTASLFHPPQPTYDDRQGEVDVSAEVGSNEDLDIMDEDVLRNEGSRATGFIGKSSELQWLRRLRQDAERSKGASSGLKGPYGPPGDSTEAAQRRTEALRKRQQHDSSIRMRTSASTFYLDNDNIDVSRTVNPFELPSRETAQRLLDGYMTTVQDSFPILPETLFKHQFDQYYTSVMQGMPSPVPPKWLAILNLVFAIGAKYLQLMEADWEIGGQDHHLYWSRAHALGLDGSFLVAHPDLMQIQTTALLAFYFLSIGHVNRAWVVMGFSLRFAHALGLHVRNEDRTATVPQKEILLRMWWGLYSLEGILSTIVGRPSFVLEEYCSAPLPLPLATEQLLDEALTCELHERYRGAGIHQNAPQVASAASEPPNAGSYLKSRVQVGIITQKVMIELYSASVVTKSWKQVQQATAGLCQQLEAWLVSLPSDLNFTQAKDSTSFQRERLMLQTYYIGTKILITRPCLCRLDRRIANQTKASSEFDKQTARLCVGAAKAVASLLPDLIDTTYLYKIGPWWSVVHNLMQALIVLLLEMSYGAVHFPEDGKEILPSIKKLIRWLSTMAKNNEVAGRAYTMALRVLQGLAPRLNADISDLIWEDAARSKDSETFDFEDQFTAGEHGRAYPFSAGADAGAFGGEGMRASDFYNNQTGYASMFGIPARQPQAIPSFLGSLGGGGELLSDFPGLDPMFGNPFVTGYDEENPVTSGEDFFNMDAFMLGSQHRQARS</sequence>
<dbReference type="SMART" id="SM00906">
    <property type="entry name" value="Fungal_trans"/>
    <property type="match status" value="1"/>
</dbReference>
<dbReference type="CDD" id="cd12148">
    <property type="entry name" value="fungal_TF_MHR"/>
    <property type="match status" value="1"/>
</dbReference>
<dbReference type="PANTHER" id="PTHR47654:SF5">
    <property type="entry name" value="TRANSCRIPTION FACTOR DOMAIN-CONTAINING PROTEIN"/>
    <property type="match status" value="1"/>
</dbReference>
<dbReference type="Proteomes" id="UP000700596">
    <property type="component" value="Unassembled WGS sequence"/>
</dbReference>
<keyword evidence="5" id="KW-1185">Reference proteome</keyword>
<evidence type="ECO:0000259" key="3">
    <source>
        <dbReference type="SMART" id="SM00906"/>
    </source>
</evidence>